<proteinExistence type="predicted"/>
<dbReference type="InterPro" id="IPR027417">
    <property type="entry name" value="P-loop_NTPase"/>
</dbReference>
<dbReference type="AlphaFoldDB" id="A0A1F5YMZ9"/>
<evidence type="ECO:0000313" key="1">
    <source>
        <dbReference type="EMBL" id="OGG01561.1"/>
    </source>
</evidence>
<organism evidence="1 2">
    <name type="scientific">Candidatus Gottesmanbacteria bacterium RBG_16_52_11</name>
    <dbReference type="NCBI Taxonomy" id="1798374"/>
    <lineage>
        <taxon>Bacteria</taxon>
        <taxon>Candidatus Gottesmaniibacteriota</taxon>
    </lineage>
</organism>
<evidence type="ECO:0000313" key="2">
    <source>
        <dbReference type="Proteomes" id="UP000178448"/>
    </source>
</evidence>
<sequence>MDITKIILCGRRCTGKTTLFWDLQKALNWPIFSISEYLREYLHRHNLKSLDEIDKRNFDISGDIDDRLERLLTTPDHVVIDARVYGKIRQPVAQVLRVLLTASEDARLKRAAYREGSTVEVQKKKLLKREADWMEKMKTLYPFEFFSPEYYDLTIDTSDKSPRDVCAAVLKRLQTDPGNVVFSG</sequence>
<protein>
    <recommendedName>
        <fullName evidence="3">(d)CMP kinase</fullName>
    </recommendedName>
</protein>
<accession>A0A1F5YMZ9</accession>
<reference evidence="1 2" key="1">
    <citation type="journal article" date="2016" name="Nat. Commun.">
        <title>Thousands of microbial genomes shed light on interconnected biogeochemical processes in an aquifer system.</title>
        <authorList>
            <person name="Anantharaman K."/>
            <person name="Brown C.T."/>
            <person name="Hug L.A."/>
            <person name="Sharon I."/>
            <person name="Castelle C.J."/>
            <person name="Probst A.J."/>
            <person name="Thomas B.C."/>
            <person name="Singh A."/>
            <person name="Wilkins M.J."/>
            <person name="Karaoz U."/>
            <person name="Brodie E.L."/>
            <person name="Williams K.H."/>
            <person name="Hubbard S.S."/>
            <person name="Banfield J.F."/>
        </authorList>
    </citation>
    <scope>NUCLEOTIDE SEQUENCE [LARGE SCALE GENOMIC DNA]</scope>
</reference>
<dbReference type="Proteomes" id="UP000178448">
    <property type="component" value="Unassembled WGS sequence"/>
</dbReference>
<dbReference type="Gene3D" id="3.40.50.300">
    <property type="entry name" value="P-loop containing nucleotide triphosphate hydrolases"/>
    <property type="match status" value="1"/>
</dbReference>
<name>A0A1F5YMZ9_9BACT</name>
<dbReference type="Pfam" id="PF13238">
    <property type="entry name" value="AAA_18"/>
    <property type="match status" value="1"/>
</dbReference>
<gene>
    <name evidence="1" type="ORF">A2Z33_00045</name>
</gene>
<dbReference type="SUPFAM" id="SSF52540">
    <property type="entry name" value="P-loop containing nucleoside triphosphate hydrolases"/>
    <property type="match status" value="1"/>
</dbReference>
<evidence type="ECO:0008006" key="3">
    <source>
        <dbReference type="Google" id="ProtNLM"/>
    </source>
</evidence>
<dbReference type="STRING" id="1798374.A2Z33_00045"/>
<comment type="caution">
    <text evidence="1">The sequence shown here is derived from an EMBL/GenBank/DDBJ whole genome shotgun (WGS) entry which is preliminary data.</text>
</comment>
<dbReference type="EMBL" id="MFJD01000014">
    <property type="protein sequence ID" value="OGG01561.1"/>
    <property type="molecule type" value="Genomic_DNA"/>
</dbReference>